<accession>A0A1E3LT37</accession>
<gene>
    <name evidence="2" type="ORF">BFL28_04050</name>
</gene>
<comment type="caution">
    <text evidence="2">The sequence shown here is derived from an EMBL/GenBank/DDBJ whole genome shotgun (WGS) entry which is preliminary data.</text>
</comment>
<dbReference type="Proteomes" id="UP000094487">
    <property type="component" value="Unassembled WGS sequence"/>
</dbReference>
<dbReference type="PANTHER" id="PTHR33802:SF1">
    <property type="entry name" value="XK-RELATED PROTEIN"/>
    <property type="match status" value="1"/>
</dbReference>
<organism evidence="2 3">
    <name type="scientific">Sphingomonas turrisvirgatae</name>
    <dbReference type="NCBI Taxonomy" id="1888892"/>
    <lineage>
        <taxon>Bacteria</taxon>
        <taxon>Pseudomonadati</taxon>
        <taxon>Pseudomonadota</taxon>
        <taxon>Alphaproteobacteria</taxon>
        <taxon>Sphingomonadales</taxon>
        <taxon>Sphingomonadaceae</taxon>
        <taxon>Sphingomonas</taxon>
    </lineage>
</organism>
<dbReference type="OrthoDB" id="5189031at2"/>
<evidence type="ECO:0000256" key="1">
    <source>
        <dbReference type="SAM" id="Phobius"/>
    </source>
</evidence>
<evidence type="ECO:0008006" key="4">
    <source>
        <dbReference type="Google" id="ProtNLM"/>
    </source>
</evidence>
<feature type="transmembrane region" description="Helical" evidence="1">
    <location>
        <begin position="151"/>
        <end position="173"/>
    </location>
</feature>
<feature type="transmembrane region" description="Helical" evidence="1">
    <location>
        <begin position="21"/>
        <end position="41"/>
    </location>
</feature>
<dbReference type="RefSeq" id="WP_069321382.1">
    <property type="nucleotide sequence ID" value="NZ_MDDS01000046.1"/>
</dbReference>
<dbReference type="AlphaFoldDB" id="A0A1E3LT37"/>
<dbReference type="PANTHER" id="PTHR33802">
    <property type="entry name" value="SI:CH211-161H7.5-RELATED"/>
    <property type="match status" value="1"/>
</dbReference>
<feature type="transmembrane region" description="Helical" evidence="1">
    <location>
        <begin position="237"/>
        <end position="258"/>
    </location>
</feature>
<sequence>MTADTYAADRSALGNGVALRAIVLLCAILQIAIPALPSLGIGEPIGDRSDGVRTLITPAGFAFSIWGVLYFGSTVYAIWQLLPAQRDNALTARLALPAAGAFLGNALWAGYTQSAGLSIISALIIVFTLVNLLAMLRIFAAQREFTRAERVCAVLPLSLLAGWLTAATIVNIAAALNYHEVTLPFAAPAVAAVILLVGGGIVAAALVGTRGNLWYPLPFLWALWGIIQQGGQRYDAVLYSALASGAIVLVTLLILLAAPDRRRYLG</sequence>
<feature type="transmembrane region" description="Helical" evidence="1">
    <location>
        <begin position="185"/>
        <end position="206"/>
    </location>
</feature>
<keyword evidence="3" id="KW-1185">Reference proteome</keyword>
<feature type="transmembrane region" description="Helical" evidence="1">
    <location>
        <begin position="94"/>
        <end position="111"/>
    </location>
</feature>
<evidence type="ECO:0000313" key="3">
    <source>
        <dbReference type="Proteomes" id="UP000094487"/>
    </source>
</evidence>
<dbReference type="STRING" id="1888892.BFL28_04050"/>
<feature type="transmembrane region" description="Helical" evidence="1">
    <location>
        <begin position="61"/>
        <end position="82"/>
    </location>
</feature>
<feature type="transmembrane region" description="Helical" evidence="1">
    <location>
        <begin position="213"/>
        <end position="231"/>
    </location>
</feature>
<proteinExistence type="predicted"/>
<protein>
    <recommendedName>
        <fullName evidence="4">Tryptophan-rich sensory protein</fullName>
    </recommendedName>
</protein>
<feature type="transmembrane region" description="Helical" evidence="1">
    <location>
        <begin position="117"/>
        <end position="139"/>
    </location>
</feature>
<dbReference type="EMBL" id="MDDS01000046">
    <property type="protein sequence ID" value="ODP36889.1"/>
    <property type="molecule type" value="Genomic_DNA"/>
</dbReference>
<name>A0A1E3LT37_9SPHN</name>
<keyword evidence="1" id="KW-0812">Transmembrane</keyword>
<evidence type="ECO:0000313" key="2">
    <source>
        <dbReference type="EMBL" id="ODP36889.1"/>
    </source>
</evidence>
<keyword evidence="1" id="KW-0472">Membrane</keyword>
<reference evidence="2 3" key="1">
    <citation type="submission" date="2016-08" db="EMBL/GenBank/DDBJ databases">
        <title>Draft genome of the agarase producing Sphingomonas sp. MCT13.</title>
        <authorList>
            <person name="D'Andrea M.M."/>
            <person name="Rossolini G.M."/>
            <person name="Thaller M.C."/>
        </authorList>
    </citation>
    <scope>NUCLEOTIDE SEQUENCE [LARGE SCALE GENOMIC DNA]</scope>
    <source>
        <strain evidence="2 3">MCT13</strain>
    </source>
</reference>
<keyword evidence="1" id="KW-1133">Transmembrane helix</keyword>